<accession>A0A7S0PMI3</accession>
<sequence length="307" mass="32469">MASTPDADLGASPLASPRKLEPTDDVPELKRRLERAKSALIEQKRLMSRAADEYGTAKDLNVQRLRQSRARAQFWLKVALLALVATSAVSRRRGSRATALGKTLATCESDSKALERVNARLKLAVGSSKVSGKSASEGDVIDVTAPKTFATCMSTLAEVGGALDAATSTGAACARALAAVKKGDTAYFDDAVRLRALLDDVKQTLEFKERALKVAANKLRSLRAVVALIVIAVTALASQSNVRESFRNLLASTSDDGASRAAPDEFANARSADNVARDASPPKRAPIVPSAIASPSKFARTNSKTTF</sequence>
<evidence type="ECO:0000313" key="3">
    <source>
        <dbReference type="EMBL" id="CAD8580447.1"/>
    </source>
</evidence>
<feature type="region of interest" description="Disordered" evidence="2">
    <location>
        <begin position="254"/>
        <end position="307"/>
    </location>
</feature>
<dbReference type="AlphaFoldDB" id="A0A7S0PMI3"/>
<feature type="coiled-coil region" evidence="1">
    <location>
        <begin position="26"/>
        <end position="53"/>
    </location>
</feature>
<protein>
    <submittedName>
        <fullName evidence="3">Uncharacterized protein</fullName>
    </submittedName>
</protein>
<name>A0A7S0PMI3_9CHLO</name>
<proteinExistence type="predicted"/>
<organism evidence="3">
    <name type="scientific">Ostreococcus mediterraneus</name>
    <dbReference type="NCBI Taxonomy" id="1486918"/>
    <lineage>
        <taxon>Eukaryota</taxon>
        <taxon>Viridiplantae</taxon>
        <taxon>Chlorophyta</taxon>
        <taxon>Mamiellophyceae</taxon>
        <taxon>Mamiellales</taxon>
        <taxon>Bathycoccaceae</taxon>
        <taxon>Ostreococcus</taxon>
    </lineage>
</organism>
<feature type="region of interest" description="Disordered" evidence="2">
    <location>
        <begin position="1"/>
        <end position="26"/>
    </location>
</feature>
<evidence type="ECO:0000256" key="1">
    <source>
        <dbReference type="SAM" id="Coils"/>
    </source>
</evidence>
<gene>
    <name evidence="3" type="ORF">OMED0929_LOCUS2807</name>
</gene>
<dbReference type="EMBL" id="HBEW01003403">
    <property type="protein sequence ID" value="CAD8580447.1"/>
    <property type="molecule type" value="Transcribed_RNA"/>
</dbReference>
<reference evidence="3" key="1">
    <citation type="submission" date="2021-01" db="EMBL/GenBank/DDBJ databases">
        <authorList>
            <person name="Corre E."/>
            <person name="Pelletier E."/>
            <person name="Niang G."/>
            <person name="Scheremetjew M."/>
            <person name="Finn R."/>
            <person name="Kale V."/>
            <person name="Holt S."/>
            <person name="Cochrane G."/>
            <person name="Meng A."/>
            <person name="Brown T."/>
            <person name="Cohen L."/>
        </authorList>
    </citation>
    <scope>NUCLEOTIDE SEQUENCE</scope>
    <source>
        <strain evidence="3">Clade-D-RCC2572</strain>
    </source>
</reference>
<feature type="coiled-coil region" evidence="1">
    <location>
        <begin position="191"/>
        <end position="225"/>
    </location>
</feature>
<evidence type="ECO:0000256" key="2">
    <source>
        <dbReference type="SAM" id="MobiDB-lite"/>
    </source>
</evidence>
<keyword evidence="1" id="KW-0175">Coiled coil</keyword>